<feature type="compositionally biased region" description="Basic and acidic residues" evidence="1">
    <location>
        <begin position="109"/>
        <end position="118"/>
    </location>
</feature>
<dbReference type="InterPro" id="IPR029466">
    <property type="entry name" value="NAM-associated_C"/>
</dbReference>
<dbReference type="PANTHER" id="PTHR45023">
    <property type="match status" value="1"/>
</dbReference>
<reference evidence="3 4" key="1">
    <citation type="journal article" date="2014" name="Genome Biol.">
        <title>Transcriptome and methylome profiling reveals relics of genome dominance in the mesopolyploid Brassica oleracea.</title>
        <authorList>
            <person name="Parkin I.A."/>
            <person name="Koh C."/>
            <person name="Tang H."/>
            <person name="Robinson S.J."/>
            <person name="Kagale S."/>
            <person name="Clarke W.E."/>
            <person name="Town C.D."/>
            <person name="Nixon J."/>
            <person name="Krishnakumar V."/>
            <person name="Bidwell S.L."/>
            <person name="Denoeud F."/>
            <person name="Belcram H."/>
            <person name="Links M.G."/>
            <person name="Just J."/>
            <person name="Clarke C."/>
            <person name="Bender T."/>
            <person name="Huebert T."/>
            <person name="Mason A.S."/>
            <person name="Pires J.C."/>
            <person name="Barker G."/>
            <person name="Moore J."/>
            <person name="Walley P.G."/>
            <person name="Manoli S."/>
            <person name="Batley J."/>
            <person name="Edwards D."/>
            <person name="Nelson M.N."/>
            <person name="Wang X."/>
            <person name="Paterson A.H."/>
            <person name="King G."/>
            <person name="Bancroft I."/>
            <person name="Chalhoub B."/>
            <person name="Sharpe A.G."/>
        </authorList>
    </citation>
    <scope>NUCLEOTIDE SEQUENCE</scope>
    <source>
        <strain evidence="3 4">cv. TO1000</strain>
    </source>
</reference>
<dbReference type="EnsemblPlants" id="Bo1g086140.1">
    <property type="protein sequence ID" value="Bo1g086140.1"/>
    <property type="gene ID" value="Bo1g086140"/>
</dbReference>
<feature type="compositionally biased region" description="Polar residues" evidence="1">
    <location>
        <begin position="120"/>
        <end position="131"/>
    </location>
</feature>
<evidence type="ECO:0000259" key="2">
    <source>
        <dbReference type="Pfam" id="PF14303"/>
    </source>
</evidence>
<sequence length="217" mass="24773">MDGSRDMKVHQRRGLQLQYSSWLYTRKDLVVGNEQRSGTFWKRIAAYFAASLKLKLEKKVAVKNGNDVLKLAHEIFFNNHKKKFNLEHAWKELRNDQKWCDLSTSKTDGNAKRRKCDDGAQSSSSHANETNTAEDDQGTNRPLGVKATKGHGKKTMADGKALSEFQNMWSIKQKDLAMKERLSKMSLLDSIIAKKTEPLAEYEEALKKKLINDLLSN</sequence>
<dbReference type="STRING" id="109376.A0A0D3A9U0"/>
<dbReference type="AlphaFoldDB" id="A0A0D3A9U0"/>
<reference evidence="3" key="2">
    <citation type="submission" date="2015-03" db="UniProtKB">
        <authorList>
            <consortium name="EnsemblPlants"/>
        </authorList>
    </citation>
    <scope>IDENTIFICATION</scope>
</reference>
<organism evidence="3 4">
    <name type="scientific">Brassica oleracea var. oleracea</name>
    <dbReference type="NCBI Taxonomy" id="109376"/>
    <lineage>
        <taxon>Eukaryota</taxon>
        <taxon>Viridiplantae</taxon>
        <taxon>Streptophyta</taxon>
        <taxon>Embryophyta</taxon>
        <taxon>Tracheophyta</taxon>
        <taxon>Spermatophyta</taxon>
        <taxon>Magnoliopsida</taxon>
        <taxon>eudicotyledons</taxon>
        <taxon>Gunneridae</taxon>
        <taxon>Pentapetalae</taxon>
        <taxon>rosids</taxon>
        <taxon>malvids</taxon>
        <taxon>Brassicales</taxon>
        <taxon>Brassicaceae</taxon>
        <taxon>Brassiceae</taxon>
        <taxon>Brassica</taxon>
    </lineage>
</organism>
<dbReference type="OMA" id="YQYRRTR"/>
<feature type="domain" description="No apical meristem-associated C-terminal" evidence="2">
    <location>
        <begin position="82"/>
        <end position="185"/>
    </location>
</feature>
<dbReference type="Gramene" id="Bo1g086140.1">
    <property type="protein sequence ID" value="Bo1g086140.1"/>
    <property type="gene ID" value="Bo1g086140"/>
</dbReference>
<evidence type="ECO:0000256" key="1">
    <source>
        <dbReference type="SAM" id="MobiDB-lite"/>
    </source>
</evidence>
<dbReference type="PANTHER" id="PTHR45023:SF4">
    <property type="entry name" value="GLYCINE-RICH PROTEIN-RELATED"/>
    <property type="match status" value="1"/>
</dbReference>
<dbReference type="HOGENOM" id="CLU_012390_0_0_1"/>
<proteinExistence type="predicted"/>
<accession>A0A0D3A9U0</accession>
<feature type="region of interest" description="Disordered" evidence="1">
    <location>
        <begin position="101"/>
        <end position="158"/>
    </location>
</feature>
<dbReference type="Proteomes" id="UP000032141">
    <property type="component" value="Chromosome C1"/>
</dbReference>
<protein>
    <recommendedName>
        <fullName evidence="2">No apical meristem-associated C-terminal domain-containing protein</fullName>
    </recommendedName>
</protein>
<evidence type="ECO:0000313" key="3">
    <source>
        <dbReference type="EnsemblPlants" id="Bo1g086140.1"/>
    </source>
</evidence>
<name>A0A0D3A9U0_BRAOL</name>
<keyword evidence="4" id="KW-1185">Reference proteome</keyword>
<evidence type="ECO:0000313" key="4">
    <source>
        <dbReference type="Proteomes" id="UP000032141"/>
    </source>
</evidence>
<dbReference type="Pfam" id="PF14303">
    <property type="entry name" value="NAM-associated"/>
    <property type="match status" value="1"/>
</dbReference>